<reference evidence="3 4" key="1">
    <citation type="journal article" date="2012" name="J. Bacteriol.">
        <title>Draft Genome Sequence of the Extremely Halophilic Archaeon Halogranum salarium B-1T.</title>
        <authorList>
            <person name="Kim K.K."/>
            <person name="Lee K.C."/>
            <person name="Lee J.S."/>
        </authorList>
    </citation>
    <scope>NUCLEOTIDE SEQUENCE [LARGE SCALE GENOMIC DNA]</scope>
    <source>
        <strain evidence="3 4">B-1</strain>
    </source>
</reference>
<evidence type="ECO:0000256" key="1">
    <source>
        <dbReference type="SAM" id="MobiDB-lite"/>
    </source>
</evidence>
<dbReference type="InterPro" id="IPR058474">
    <property type="entry name" value="DUF8160"/>
</dbReference>
<protein>
    <recommendedName>
        <fullName evidence="2">DUF8160 domain-containing protein</fullName>
    </recommendedName>
</protein>
<dbReference type="OrthoDB" id="240542at2157"/>
<dbReference type="Pfam" id="PF26492">
    <property type="entry name" value="DUF8160"/>
    <property type="match status" value="1"/>
</dbReference>
<evidence type="ECO:0000259" key="2">
    <source>
        <dbReference type="Pfam" id="PF26492"/>
    </source>
</evidence>
<dbReference type="RefSeq" id="WP_009367691.1">
    <property type="nucleotide sequence ID" value="NZ_ALJD01000014.1"/>
</dbReference>
<comment type="caution">
    <text evidence="3">The sequence shown here is derived from an EMBL/GenBank/DDBJ whole genome shotgun (WGS) entry which is preliminary data.</text>
</comment>
<gene>
    <name evidence="3" type="ORF">HSB1_42420</name>
</gene>
<feature type="compositionally biased region" description="Basic and acidic residues" evidence="1">
    <location>
        <begin position="30"/>
        <end position="39"/>
    </location>
</feature>
<dbReference type="eggNOG" id="arCOG06154">
    <property type="taxonomic scope" value="Archaea"/>
</dbReference>
<dbReference type="Proteomes" id="UP000007813">
    <property type="component" value="Unassembled WGS sequence"/>
</dbReference>
<name>J3JD88_9EURY</name>
<accession>J3JD88</accession>
<proteinExistence type="predicted"/>
<feature type="compositionally biased region" description="Basic and acidic residues" evidence="1">
    <location>
        <begin position="49"/>
        <end position="61"/>
    </location>
</feature>
<sequence length="128" mass="14725">MSDDRSSRLRERRNKSRDRAANASEGSEPNEDKPSKPDEPSNPAETDEAEKLSEQSVKEEQVGTYMYLPQSQKREIERTYGLLKADFEYEFGEDFEKNRHFFPLLIQHGLDGLDGLDASDIKELLSEL</sequence>
<organism evidence="3 4">
    <name type="scientific">Halogranum salarium B-1</name>
    <dbReference type="NCBI Taxonomy" id="1210908"/>
    <lineage>
        <taxon>Archaea</taxon>
        <taxon>Methanobacteriati</taxon>
        <taxon>Methanobacteriota</taxon>
        <taxon>Stenosarchaea group</taxon>
        <taxon>Halobacteria</taxon>
        <taxon>Halobacteriales</taxon>
        <taxon>Haloferacaceae</taxon>
    </lineage>
</organism>
<evidence type="ECO:0000313" key="3">
    <source>
        <dbReference type="EMBL" id="EJN57279.1"/>
    </source>
</evidence>
<dbReference type="AlphaFoldDB" id="J3JD88"/>
<feature type="region of interest" description="Disordered" evidence="1">
    <location>
        <begin position="1"/>
        <end position="64"/>
    </location>
</feature>
<dbReference type="EMBL" id="ALJD01000014">
    <property type="protein sequence ID" value="EJN57279.1"/>
    <property type="molecule type" value="Genomic_DNA"/>
</dbReference>
<evidence type="ECO:0000313" key="4">
    <source>
        <dbReference type="Proteomes" id="UP000007813"/>
    </source>
</evidence>
<feature type="domain" description="DUF8160" evidence="2">
    <location>
        <begin position="11"/>
        <end position="128"/>
    </location>
</feature>